<accession>A0A2Z6LU76</accession>
<organism evidence="3 4">
    <name type="scientific">Trifolium subterraneum</name>
    <name type="common">Subterranean clover</name>
    <dbReference type="NCBI Taxonomy" id="3900"/>
    <lineage>
        <taxon>Eukaryota</taxon>
        <taxon>Viridiplantae</taxon>
        <taxon>Streptophyta</taxon>
        <taxon>Embryophyta</taxon>
        <taxon>Tracheophyta</taxon>
        <taxon>Spermatophyta</taxon>
        <taxon>Magnoliopsida</taxon>
        <taxon>eudicotyledons</taxon>
        <taxon>Gunneridae</taxon>
        <taxon>Pentapetalae</taxon>
        <taxon>rosids</taxon>
        <taxon>fabids</taxon>
        <taxon>Fabales</taxon>
        <taxon>Fabaceae</taxon>
        <taxon>Papilionoideae</taxon>
        <taxon>50 kb inversion clade</taxon>
        <taxon>NPAAA clade</taxon>
        <taxon>Hologalegina</taxon>
        <taxon>IRL clade</taxon>
        <taxon>Trifolieae</taxon>
        <taxon>Trifolium</taxon>
    </lineage>
</organism>
<dbReference type="GO" id="GO:0003700">
    <property type="term" value="F:DNA-binding transcription factor activity"/>
    <property type="evidence" value="ECO:0007669"/>
    <property type="project" value="InterPro"/>
</dbReference>
<dbReference type="PANTHER" id="PTHR46133">
    <property type="entry name" value="BHLH TRANSCRIPTION FACTOR"/>
    <property type="match status" value="1"/>
</dbReference>
<name>A0A2Z6LU76_TRISU</name>
<dbReference type="SUPFAM" id="SSF58022">
    <property type="entry name" value="XRCC4, C-terminal oligomerization domain"/>
    <property type="match status" value="1"/>
</dbReference>
<proteinExistence type="predicted"/>
<evidence type="ECO:0000313" key="4">
    <source>
        <dbReference type="Proteomes" id="UP000242715"/>
    </source>
</evidence>
<feature type="region of interest" description="Disordered" evidence="2">
    <location>
        <begin position="1"/>
        <end position="20"/>
    </location>
</feature>
<dbReference type="Proteomes" id="UP000242715">
    <property type="component" value="Unassembled WGS sequence"/>
</dbReference>
<keyword evidence="1" id="KW-0175">Coiled coil</keyword>
<keyword evidence="4" id="KW-1185">Reference proteome</keyword>
<reference evidence="4" key="1">
    <citation type="journal article" date="2017" name="Front. Plant Sci.">
        <title>Climate Clever Clovers: New Paradigm to Reduce the Environmental Footprint of Ruminants by Breeding Low Methanogenic Forages Utilizing Haplotype Variation.</title>
        <authorList>
            <person name="Kaur P."/>
            <person name="Appels R."/>
            <person name="Bayer P.E."/>
            <person name="Keeble-Gagnere G."/>
            <person name="Wang J."/>
            <person name="Hirakawa H."/>
            <person name="Shirasawa K."/>
            <person name="Vercoe P."/>
            <person name="Stefanova K."/>
            <person name="Durmic Z."/>
            <person name="Nichols P."/>
            <person name="Revell C."/>
            <person name="Isobe S.N."/>
            <person name="Edwards D."/>
            <person name="Erskine W."/>
        </authorList>
    </citation>
    <scope>NUCLEOTIDE SEQUENCE [LARGE SCALE GENOMIC DNA]</scope>
    <source>
        <strain evidence="4">cv. Daliak</strain>
    </source>
</reference>
<gene>
    <name evidence="3" type="ORF">TSUD_326800</name>
</gene>
<evidence type="ECO:0000256" key="1">
    <source>
        <dbReference type="SAM" id="Coils"/>
    </source>
</evidence>
<protein>
    <submittedName>
        <fullName evidence="3">Uncharacterized protein</fullName>
    </submittedName>
</protein>
<dbReference type="EMBL" id="DF973258">
    <property type="protein sequence ID" value="GAU22951.1"/>
    <property type="molecule type" value="Genomic_DNA"/>
</dbReference>
<dbReference type="AlphaFoldDB" id="A0A2Z6LU76"/>
<dbReference type="InterPro" id="IPR044818">
    <property type="entry name" value="ILR3-like"/>
</dbReference>
<dbReference type="GO" id="GO:0046983">
    <property type="term" value="F:protein dimerization activity"/>
    <property type="evidence" value="ECO:0007669"/>
    <property type="project" value="InterPro"/>
</dbReference>
<dbReference type="OrthoDB" id="1822502at2759"/>
<sequence length="111" mass="12580">MSSYNSVKSPSMENNTIEAKLLESGSSLGSFLEPGKPPLTNEEEILIMAARMVKDLRSQAQKLRETNSSLIENIEDLKSEKNELLEEMERLKAEKERLEQLLAAKVIKKMK</sequence>
<dbReference type="GO" id="GO:0006879">
    <property type="term" value="P:intracellular iron ion homeostasis"/>
    <property type="evidence" value="ECO:0007669"/>
    <property type="project" value="InterPro"/>
</dbReference>
<evidence type="ECO:0000256" key="2">
    <source>
        <dbReference type="SAM" id="MobiDB-lite"/>
    </source>
</evidence>
<evidence type="ECO:0000313" key="3">
    <source>
        <dbReference type="EMBL" id="GAU22951.1"/>
    </source>
</evidence>
<feature type="coiled-coil region" evidence="1">
    <location>
        <begin position="53"/>
        <end position="108"/>
    </location>
</feature>
<feature type="compositionally biased region" description="Polar residues" evidence="2">
    <location>
        <begin position="1"/>
        <end position="17"/>
    </location>
</feature>
<dbReference type="PANTHER" id="PTHR46133:SF1">
    <property type="entry name" value="TRANSCRIPTION FACTOR ILR3"/>
    <property type="match status" value="1"/>
</dbReference>